<dbReference type="EMBL" id="JAINDJ010000005">
    <property type="protein sequence ID" value="KAG9446376.1"/>
    <property type="molecule type" value="Genomic_DNA"/>
</dbReference>
<proteinExistence type="predicted"/>
<dbReference type="Proteomes" id="UP000825729">
    <property type="component" value="Unassembled WGS sequence"/>
</dbReference>
<feature type="compositionally biased region" description="Basic and acidic residues" evidence="1">
    <location>
        <begin position="45"/>
        <end position="55"/>
    </location>
</feature>
<organism evidence="2 3">
    <name type="scientific">Aristolochia fimbriata</name>
    <name type="common">White veined hardy Dutchman's pipe vine</name>
    <dbReference type="NCBI Taxonomy" id="158543"/>
    <lineage>
        <taxon>Eukaryota</taxon>
        <taxon>Viridiplantae</taxon>
        <taxon>Streptophyta</taxon>
        <taxon>Embryophyta</taxon>
        <taxon>Tracheophyta</taxon>
        <taxon>Spermatophyta</taxon>
        <taxon>Magnoliopsida</taxon>
        <taxon>Magnoliidae</taxon>
        <taxon>Piperales</taxon>
        <taxon>Aristolochiaceae</taxon>
        <taxon>Aristolochia</taxon>
    </lineage>
</organism>
<sequence>MGHLWILHSSPTFKFKVLSAAGIRRIRIAALAESGHLPVGPNHGRCPEKEGGEKGGRKHRGFTRRPVPTWRYSSGKHSPNIIIIPSRLPVRRVTSSHGQEAVRECESLIATNVRACVRACVRESSAFQGKSRQEGRRQPSFYQRSLPEKACQTDSISPTLPTLPTHSSPATPTGAAGINYNP</sequence>
<gene>
    <name evidence="2" type="ORF">H6P81_012504</name>
</gene>
<evidence type="ECO:0000313" key="2">
    <source>
        <dbReference type="EMBL" id="KAG9446376.1"/>
    </source>
</evidence>
<evidence type="ECO:0000256" key="1">
    <source>
        <dbReference type="SAM" id="MobiDB-lite"/>
    </source>
</evidence>
<feature type="compositionally biased region" description="Low complexity" evidence="1">
    <location>
        <begin position="155"/>
        <end position="173"/>
    </location>
</feature>
<evidence type="ECO:0000313" key="3">
    <source>
        <dbReference type="Proteomes" id="UP000825729"/>
    </source>
</evidence>
<comment type="caution">
    <text evidence="2">The sequence shown here is derived from an EMBL/GenBank/DDBJ whole genome shotgun (WGS) entry which is preliminary data.</text>
</comment>
<accession>A0AAV7EDA4</accession>
<feature type="region of interest" description="Disordered" evidence="1">
    <location>
        <begin position="127"/>
        <end position="182"/>
    </location>
</feature>
<reference evidence="2 3" key="1">
    <citation type="submission" date="2021-07" db="EMBL/GenBank/DDBJ databases">
        <title>The Aristolochia fimbriata genome: insights into angiosperm evolution, floral development and chemical biosynthesis.</title>
        <authorList>
            <person name="Jiao Y."/>
        </authorList>
    </citation>
    <scope>NUCLEOTIDE SEQUENCE [LARGE SCALE GENOMIC DNA]</scope>
    <source>
        <strain evidence="2">IBCAS-2021</strain>
        <tissue evidence="2">Leaf</tissue>
    </source>
</reference>
<keyword evidence="3" id="KW-1185">Reference proteome</keyword>
<protein>
    <submittedName>
        <fullName evidence="2">Uncharacterized protein</fullName>
    </submittedName>
</protein>
<feature type="region of interest" description="Disordered" evidence="1">
    <location>
        <begin position="40"/>
        <end position="70"/>
    </location>
</feature>
<name>A0AAV7EDA4_ARIFI</name>
<dbReference type="AlphaFoldDB" id="A0AAV7EDA4"/>